<keyword evidence="11" id="KW-1133">Transmembrane helix</keyword>
<keyword evidence="9" id="KW-0378">Hydrolase</keyword>
<dbReference type="InterPro" id="IPR036890">
    <property type="entry name" value="HATPase_C_sf"/>
</dbReference>
<dbReference type="Pfam" id="PF02518">
    <property type="entry name" value="HATPase_c"/>
    <property type="match status" value="1"/>
</dbReference>
<reference evidence="18 19" key="1">
    <citation type="submission" date="2018-11" db="EMBL/GenBank/DDBJ databases">
        <title>Vibrio ponticus strain CAIM 1751 pathogenic for the snapper Lutjanus guttatus.</title>
        <authorList>
            <person name="Soto-Rodriguez S."/>
            <person name="Lozano-Olvera R."/>
            <person name="Gomez-Gil B."/>
        </authorList>
    </citation>
    <scope>NUCLEOTIDE SEQUENCE [LARGE SCALE GENOMIC DNA]</scope>
    <source>
        <strain evidence="18 19">CAIM 1751</strain>
    </source>
</reference>
<evidence type="ECO:0000259" key="17">
    <source>
        <dbReference type="PROSITE" id="PS50113"/>
    </source>
</evidence>
<dbReference type="InterPro" id="IPR001610">
    <property type="entry name" value="PAC"/>
</dbReference>
<keyword evidence="8 18" id="KW-0418">Kinase</keyword>
<evidence type="ECO:0000256" key="2">
    <source>
        <dbReference type="ARBA" id="ARBA00004370"/>
    </source>
</evidence>
<keyword evidence="7" id="KW-0547">Nucleotide-binding</keyword>
<dbReference type="PROSITE" id="PS50113">
    <property type="entry name" value="PAC"/>
    <property type="match status" value="1"/>
</dbReference>
<evidence type="ECO:0000313" key="19">
    <source>
        <dbReference type="Proteomes" id="UP000278792"/>
    </source>
</evidence>
<dbReference type="SMART" id="SM00388">
    <property type="entry name" value="HisKA"/>
    <property type="match status" value="1"/>
</dbReference>
<proteinExistence type="predicted"/>
<accession>A0A3N3E047</accession>
<keyword evidence="4 14" id="KW-0597">Phosphoprotein</keyword>
<evidence type="ECO:0000256" key="3">
    <source>
        <dbReference type="ARBA" id="ARBA00012438"/>
    </source>
</evidence>
<dbReference type="FunFam" id="3.30.565.10:FF:000010">
    <property type="entry name" value="Sensor histidine kinase RcsC"/>
    <property type="match status" value="1"/>
</dbReference>
<dbReference type="PROSITE" id="PS50110">
    <property type="entry name" value="RESPONSE_REGULATORY"/>
    <property type="match status" value="1"/>
</dbReference>
<dbReference type="GO" id="GO:0000155">
    <property type="term" value="F:phosphorelay sensor kinase activity"/>
    <property type="evidence" value="ECO:0007669"/>
    <property type="project" value="InterPro"/>
</dbReference>
<dbReference type="SUPFAM" id="SSF55785">
    <property type="entry name" value="PYP-like sensor domain (PAS domain)"/>
    <property type="match status" value="1"/>
</dbReference>
<dbReference type="InterPro" id="IPR004358">
    <property type="entry name" value="Sig_transdc_His_kin-like_C"/>
</dbReference>
<feature type="domain" description="Histidine kinase" evidence="15">
    <location>
        <begin position="267"/>
        <end position="487"/>
    </location>
</feature>
<dbReference type="Pfam" id="PF00512">
    <property type="entry name" value="HisKA"/>
    <property type="match status" value="1"/>
</dbReference>
<dbReference type="CDD" id="cd00082">
    <property type="entry name" value="HisKA"/>
    <property type="match status" value="1"/>
</dbReference>
<evidence type="ECO:0000256" key="10">
    <source>
        <dbReference type="ARBA" id="ARBA00022840"/>
    </source>
</evidence>
<dbReference type="Pfam" id="PF00072">
    <property type="entry name" value="Response_reg"/>
    <property type="match status" value="1"/>
</dbReference>
<dbReference type="Pfam" id="PF08447">
    <property type="entry name" value="PAS_3"/>
    <property type="match status" value="1"/>
</dbReference>
<evidence type="ECO:0000259" key="16">
    <source>
        <dbReference type="PROSITE" id="PS50110"/>
    </source>
</evidence>
<dbReference type="PANTHER" id="PTHR45339">
    <property type="entry name" value="HYBRID SIGNAL TRANSDUCTION HISTIDINE KINASE J"/>
    <property type="match status" value="1"/>
</dbReference>
<dbReference type="EMBL" id="RKIK01000027">
    <property type="protein sequence ID" value="ROV60072.1"/>
    <property type="molecule type" value="Genomic_DNA"/>
</dbReference>
<dbReference type="PANTHER" id="PTHR45339:SF1">
    <property type="entry name" value="HYBRID SIGNAL TRANSDUCTION HISTIDINE KINASE J"/>
    <property type="match status" value="1"/>
</dbReference>
<dbReference type="InterPro" id="IPR000014">
    <property type="entry name" value="PAS"/>
</dbReference>
<dbReference type="SUPFAM" id="SSF52172">
    <property type="entry name" value="CheY-like"/>
    <property type="match status" value="1"/>
</dbReference>
<dbReference type="InterPro" id="IPR003594">
    <property type="entry name" value="HATPase_dom"/>
</dbReference>
<evidence type="ECO:0000256" key="4">
    <source>
        <dbReference type="ARBA" id="ARBA00022553"/>
    </source>
</evidence>
<dbReference type="Gene3D" id="3.30.450.20">
    <property type="entry name" value="PAS domain"/>
    <property type="match status" value="1"/>
</dbReference>
<evidence type="ECO:0000256" key="8">
    <source>
        <dbReference type="ARBA" id="ARBA00022777"/>
    </source>
</evidence>
<dbReference type="Gene3D" id="3.40.50.2300">
    <property type="match status" value="1"/>
</dbReference>
<feature type="domain" description="Response regulatory" evidence="16">
    <location>
        <begin position="513"/>
        <end position="629"/>
    </location>
</feature>
<evidence type="ECO:0000256" key="13">
    <source>
        <dbReference type="ARBA" id="ARBA00023136"/>
    </source>
</evidence>
<dbReference type="SUPFAM" id="SSF47384">
    <property type="entry name" value="Homodimeric domain of signal transducing histidine kinase"/>
    <property type="match status" value="1"/>
</dbReference>
<feature type="domain" description="PAC" evidence="17">
    <location>
        <begin position="196"/>
        <end position="249"/>
    </location>
</feature>
<dbReference type="EC" id="2.7.13.3" evidence="3"/>
<dbReference type="CDD" id="cd16922">
    <property type="entry name" value="HATPase_EvgS-ArcB-TorS-like"/>
    <property type="match status" value="1"/>
</dbReference>
<comment type="catalytic activity">
    <reaction evidence="1">
        <text>ATP + protein L-histidine = ADP + protein N-phospho-L-histidine.</text>
        <dbReference type="EC" id="2.7.13.3"/>
    </reaction>
</comment>
<dbReference type="PRINTS" id="PR00344">
    <property type="entry name" value="BCTRLSENSOR"/>
</dbReference>
<organism evidence="18 19">
    <name type="scientific">Vibrio ponticus</name>
    <dbReference type="NCBI Taxonomy" id="265668"/>
    <lineage>
        <taxon>Bacteria</taxon>
        <taxon>Pseudomonadati</taxon>
        <taxon>Pseudomonadota</taxon>
        <taxon>Gammaproteobacteria</taxon>
        <taxon>Vibrionales</taxon>
        <taxon>Vibrionaceae</taxon>
        <taxon>Vibrio</taxon>
    </lineage>
</organism>
<evidence type="ECO:0000256" key="1">
    <source>
        <dbReference type="ARBA" id="ARBA00000085"/>
    </source>
</evidence>
<dbReference type="Proteomes" id="UP000278792">
    <property type="component" value="Unassembled WGS sequence"/>
</dbReference>
<dbReference type="SUPFAM" id="SSF55874">
    <property type="entry name" value="ATPase domain of HSP90 chaperone/DNA topoisomerase II/histidine kinase"/>
    <property type="match status" value="1"/>
</dbReference>
<keyword evidence="5" id="KW-0808">Transferase</keyword>
<evidence type="ECO:0000256" key="9">
    <source>
        <dbReference type="ARBA" id="ARBA00022801"/>
    </source>
</evidence>
<dbReference type="InterPro" id="IPR036097">
    <property type="entry name" value="HisK_dim/P_sf"/>
</dbReference>
<evidence type="ECO:0000256" key="5">
    <source>
        <dbReference type="ARBA" id="ARBA00022679"/>
    </source>
</evidence>
<dbReference type="InterPro" id="IPR013655">
    <property type="entry name" value="PAS_fold_3"/>
</dbReference>
<dbReference type="InterPro" id="IPR003661">
    <property type="entry name" value="HisK_dim/P_dom"/>
</dbReference>
<dbReference type="CDD" id="cd17546">
    <property type="entry name" value="REC_hyHK_CKI1_RcsC-like"/>
    <property type="match status" value="1"/>
</dbReference>
<name>A0A3N3E047_9VIBR</name>
<sequence length="719" mass="81014">MTESVYDPLPNGVIGVDEQGVIIDINQAAYRVDIWKVRPSVGATLAECLQQQQVKSWHLTQESGAIQWQEGTGKFWQIERLPMGSNQLLWLTEQTEKIKLKAKVEHLQHDIERLDYAAQGANLGIWDFNPLEGKIIANRTWATQKKLETSDVFVDGQLFSEIVNGIERWATLVHPDDIEPTQQKIKDHLEGKTDLYHAEFRVKCGDGGWKWILDQGKVFERDEQGAPVRMNGIHVDVDKLKALQQKLSKTKEKAEVANRAKSIFLANMSHELRTPLNAILGYSQLMKTEPNLPIKHKEYLDIINRSGEHLLALINNVLDMSKIDAGYNVAELKWFNLREMVEEVVDLMQMKASQKQLHFVAEIAPSVPSFVQGDAVKTRQVLINLLGNAIKFTEVGHVKLTLEAKASPDGNNRIKFEICDSGIGIAPEDLSRIFIPFEQVASLSTQNGTGLGLSISKQFVDLMGGDLDVASQLNHGTTFSFSLDLLASDWVDQPILSPSQQIKKLSENSWIPKILIAEDQTDNQALLSTLLTQAGFKVKIAQDGEEAVTLFQHWQPDFIWMDRRMPKMDGLEATRAIRQLPNGLDVKIVALTASVFNDEIEQMLKAGMDDFARKPYQAQTLFMLLQKHLEVEYEYFQETQPTKEYGQLQASEVELACDLAFAKEILAAIALGDQQRLLEQFQNEAVFDGMRSELLGLAESYQFDELYELFGFAAESDSA</sequence>
<keyword evidence="13" id="KW-0472">Membrane</keyword>
<dbReference type="SMART" id="SM00448">
    <property type="entry name" value="REC"/>
    <property type="match status" value="1"/>
</dbReference>
<dbReference type="InterPro" id="IPR000700">
    <property type="entry name" value="PAS-assoc_C"/>
</dbReference>
<evidence type="ECO:0000256" key="14">
    <source>
        <dbReference type="PROSITE-ProRule" id="PRU00169"/>
    </source>
</evidence>
<keyword evidence="12" id="KW-0902">Two-component regulatory system</keyword>
<evidence type="ECO:0000256" key="7">
    <source>
        <dbReference type="ARBA" id="ARBA00022741"/>
    </source>
</evidence>
<keyword evidence="6" id="KW-0812">Transmembrane</keyword>
<dbReference type="FunFam" id="1.10.287.130:FF:000004">
    <property type="entry name" value="Ethylene receptor 1"/>
    <property type="match status" value="1"/>
</dbReference>
<dbReference type="InterPro" id="IPR011006">
    <property type="entry name" value="CheY-like_superfamily"/>
</dbReference>
<evidence type="ECO:0000259" key="15">
    <source>
        <dbReference type="PROSITE" id="PS50109"/>
    </source>
</evidence>
<dbReference type="PROSITE" id="PS50109">
    <property type="entry name" value="HIS_KIN"/>
    <property type="match status" value="1"/>
</dbReference>
<dbReference type="Gene3D" id="1.10.287.130">
    <property type="match status" value="1"/>
</dbReference>
<dbReference type="SMART" id="SM00387">
    <property type="entry name" value="HATPase_c"/>
    <property type="match status" value="1"/>
</dbReference>
<dbReference type="Gene3D" id="3.30.565.10">
    <property type="entry name" value="Histidine kinase-like ATPase, C-terminal domain"/>
    <property type="match status" value="1"/>
</dbReference>
<keyword evidence="10" id="KW-0067">ATP-binding</keyword>
<dbReference type="GO" id="GO:0005524">
    <property type="term" value="F:ATP binding"/>
    <property type="evidence" value="ECO:0007669"/>
    <property type="project" value="UniProtKB-KW"/>
</dbReference>
<dbReference type="RefSeq" id="WP_123782083.1">
    <property type="nucleotide sequence ID" value="NZ_RKIK01000027.1"/>
</dbReference>
<evidence type="ECO:0000313" key="18">
    <source>
        <dbReference type="EMBL" id="ROV60072.1"/>
    </source>
</evidence>
<evidence type="ECO:0000256" key="6">
    <source>
        <dbReference type="ARBA" id="ARBA00022692"/>
    </source>
</evidence>
<dbReference type="NCBIfam" id="TIGR00229">
    <property type="entry name" value="sensory_box"/>
    <property type="match status" value="1"/>
</dbReference>
<dbReference type="GO" id="GO:0016787">
    <property type="term" value="F:hydrolase activity"/>
    <property type="evidence" value="ECO:0007669"/>
    <property type="project" value="UniProtKB-KW"/>
</dbReference>
<feature type="modified residue" description="4-aspartylphosphate" evidence="14">
    <location>
        <position position="562"/>
    </location>
</feature>
<comment type="caution">
    <text evidence="18">The sequence shown here is derived from an EMBL/GenBank/DDBJ whole genome shotgun (WGS) entry which is preliminary data.</text>
</comment>
<dbReference type="GO" id="GO:0016020">
    <property type="term" value="C:membrane"/>
    <property type="evidence" value="ECO:0007669"/>
    <property type="project" value="UniProtKB-SubCell"/>
</dbReference>
<dbReference type="SMART" id="SM00086">
    <property type="entry name" value="PAC"/>
    <property type="match status" value="1"/>
</dbReference>
<dbReference type="AlphaFoldDB" id="A0A3N3E047"/>
<dbReference type="InterPro" id="IPR005467">
    <property type="entry name" value="His_kinase_dom"/>
</dbReference>
<dbReference type="InterPro" id="IPR001789">
    <property type="entry name" value="Sig_transdc_resp-reg_receiver"/>
</dbReference>
<evidence type="ECO:0000256" key="12">
    <source>
        <dbReference type="ARBA" id="ARBA00023012"/>
    </source>
</evidence>
<evidence type="ECO:0000256" key="11">
    <source>
        <dbReference type="ARBA" id="ARBA00022989"/>
    </source>
</evidence>
<dbReference type="InterPro" id="IPR035965">
    <property type="entry name" value="PAS-like_dom_sf"/>
</dbReference>
<comment type="subcellular location">
    <subcellularLocation>
        <location evidence="2">Membrane</location>
    </subcellularLocation>
</comment>
<gene>
    <name evidence="18" type="ORF">EGH82_10900</name>
</gene>
<protein>
    <recommendedName>
        <fullName evidence="3">histidine kinase</fullName>
        <ecNumber evidence="3">2.7.13.3</ecNumber>
    </recommendedName>
</protein>